<dbReference type="InterPro" id="IPR001810">
    <property type="entry name" value="F-box_dom"/>
</dbReference>
<protein>
    <submittedName>
        <fullName evidence="3">F-box domain-containing protein</fullName>
    </submittedName>
</protein>
<reference evidence="3" key="1">
    <citation type="submission" date="2016-11" db="UniProtKB">
        <authorList>
            <consortium name="WormBaseParasite"/>
        </authorList>
    </citation>
    <scope>IDENTIFICATION</scope>
</reference>
<evidence type="ECO:0000313" key="2">
    <source>
        <dbReference type="Proteomes" id="UP000095282"/>
    </source>
</evidence>
<evidence type="ECO:0000259" key="1">
    <source>
        <dbReference type="PROSITE" id="PS50181"/>
    </source>
</evidence>
<dbReference type="PROSITE" id="PS50181">
    <property type="entry name" value="FBOX"/>
    <property type="match status" value="1"/>
</dbReference>
<dbReference type="PANTHER" id="PTHR21503">
    <property type="entry name" value="F-BOX-CONTAINING HYPOTHETICAL PROTEIN C.ELEGANS"/>
    <property type="match status" value="1"/>
</dbReference>
<dbReference type="PANTHER" id="PTHR21503:SF8">
    <property type="entry name" value="F-BOX ASSOCIATED DOMAIN-CONTAINING PROTEIN-RELATED"/>
    <property type="match status" value="1"/>
</dbReference>
<dbReference type="AlphaFoldDB" id="A0A1I7UTA7"/>
<name>A0A1I7UTA7_9PELO</name>
<dbReference type="Proteomes" id="UP000095282">
    <property type="component" value="Unplaced"/>
</dbReference>
<accession>A0A1I7UTA7</accession>
<evidence type="ECO:0000313" key="3">
    <source>
        <dbReference type="WBParaSite" id="Csp11.Scaffold630.g19134.t1"/>
    </source>
</evidence>
<sequence>MAFQLQTLPYLALEEVIKCMDAFEIFCLIETSSKTKRLLQRITKKVAIGLDLTMREWDAFFTIVQNKQRSMIHFRSTWGFEFFESGTRLVSVEAYSFRRLKCVVEAFINCFSIENIWFFVRARLPFDPYWMVKTFEENNLKLKTVIWRTGTHLAKECMAEVYRAATVNSLIDVRFEYRGSPPVSGVDMYPMIDCEKVVLHDVNLESYELNVFLRHWQSNGGYLIRLTISSVQHLQPGDVMSGIGAQMIEQNRTYLCSTTGGRRFEVTFNRKSFLLKIIE</sequence>
<dbReference type="WBParaSite" id="Csp11.Scaffold630.g19134.t1">
    <property type="protein sequence ID" value="Csp11.Scaffold630.g19134.t1"/>
    <property type="gene ID" value="Csp11.Scaffold630.g19134"/>
</dbReference>
<organism evidence="2 3">
    <name type="scientific">Caenorhabditis tropicalis</name>
    <dbReference type="NCBI Taxonomy" id="1561998"/>
    <lineage>
        <taxon>Eukaryota</taxon>
        <taxon>Metazoa</taxon>
        <taxon>Ecdysozoa</taxon>
        <taxon>Nematoda</taxon>
        <taxon>Chromadorea</taxon>
        <taxon>Rhabditida</taxon>
        <taxon>Rhabditina</taxon>
        <taxon>Rhabditomorpha</taxon>
        <taxon>Rhabditoidea</taxon>
        <taxon>Rhabditidae</taxon>
        <taxon>Peloderinae</taxon>
        <taxon>Caenorhabditis</taxon>
    </lineage>
</organism>
<feature type="domain" description="F-box" evidence="1">
    <location>
        <begin position="2"/>
        <end position="46"/>
    </location>
</feature>
<proteinExistence type="predicted"/>
<keyword evidence="2" id="KW-1185">Reference proteome</keyword>